<proteinExistence type="predicted"/>
<dbReference type="Proteomes" id="UP001225034">
    <property type="component" value="Unassembled WGS sequence"/>
</dbReference>
<accession>A0ABT9YIL1</accession>
<dbReference type="Pfam" id="PF20250">
    <property type="entry name" value="FapA_N"/>
    <property type="match status" value="1"/>
</dbReference>
<protein>
    <submittedName>
        <fullName evidence="2">Uncharacterized protein (DUF342 family)</fullName>
    </submittedName>
</protein>
<gene>
    <name evidence="2" type="ORF">J2S05_002501</name>
</gene>
<dbReference type="InterPro" id="IPR046865">
    <property type="entry name" value="FapA_b_solenoid"/>
</dbReference>
<dbReference type="InterPro" id="IPR038247">
    <property type="entry name" value="Jag_N_dom_sf"/>
</dbReference>
<sequence>MTYNGGFVMQQVVQKAKTINEAIDSGLSHLKTTKENVTINILQKEKKGLFGIGRQEAIVQLTLINDINLPKDVIPQPATKQTKQVAVDKNLGKAWITNGTLYHKNAPDSFPVALISDGVELYRNDTLMKEKKVLLDELNAYTLVPIESHRRTSWSLNISNSKLEATLTVEPGFKTIRSVVDTKPDSHIEVMTEEQTSIINSINYEQIMRELQDNQIIIGYNQTEIIRAIETTEPGTFKVATGKRPGDGREGTVELLLNLDVKNGPHINEDGLANYRELKIIPNIKQGKIIALIHQPVQGKPGYTITNETIEARPYHDIIVKAGKGVIIIDDKIVAIESGRPHIQKRGHLYRVSIMPKLLHRDNVSISTGNIHFKGDVEILGEVQQGMTVEADGNIHIHKATNNATVQTSGSININGHIIHSEISAGRHNILISELGQKLAPIISTFESLIGVIKQVTLTQGFKSNNFSTNGLHSLIFILLENRFKHFPLLIKYFIEALKEAEPYLEDENWMSTLSSSTNLFLFLSPADQQVTLQGLEHLLHTLKDLKQLSDSPVEPNSYIIFKHASNSTIYSSGNIIITGTGCINTTLHSRGKVIASGIIRGGELFAQGGVELDEVGSDIGAPTVISVPDDQEIIIKKAYEGAILRIGEVKYTFSETTQHIKASLDKQTHTINFL</sequence>
<dbReference type="Pfam" id="PF03961">
    <property type="entry name" value="FapA"/>
    <property type="match status" value="1"/>
</dbReference>
<keyword evidence="3" id="KW-1185">Reference proteome</keyword>
<name>A0ABT9YIL1_9BACI</name>
<dbReference type="EMBL" id="JAUSUA010000003">
    <property type="protein sequence ID" value="MDQ0207700.1"/>
    <property type="molecule type" value="Genomic_DNA"/>
</dbReference>
<dbReference type="PANTHER" id="PTHR38032:SF1">
    <property type="entry name" value="RNA-BINDING PROTEIN KHPB N-TERMINAL DOMAIN-CONTAINING PROTEIN"/>
    <property type="match status" value="1"/>
</dbReference>
<organism evidence="2 3">
    <name type="scientific">Alkalicoccobacillus murimartini</name>
    <dbReference type="NCBI Taxonomy" id="171685"/>
    <lineage>
        <taxon>Bacteria</taxon>
        <taxon>Bacillati</taxon>
        <taxon>Bacillota</taxon>
        <taxon>Bacilli</taxon>
        <taxon>Bacillales</taxon>
        <taxon>Bacillaceae</taxon>
        <taxon>Alkalicoccobacillus</taxon>
    </lineage>
</organism>
<dbReference type="InterPro" id="IPR005646">
    <property type="entry name" value="FapA"/>
</dbReference>
<evidence type="ECO:0000313" key="2">
    <source>
        <dbReference type="EMBL" id="MDQ0207700.1"/>
    </source>
</evidence>
<evidence type="ECO:0000313" key="3">
    <source>
        <dbReference type="Proteomes" id="UP001225034"/>
    </source>
</evidence>
<dbReference type="InterPro" id="IPR046866">
    <property type="entry name" value="FapA_N"/>
</dbReference>
<comment type="caution">
    <text evidence="2">The sequence shown here is derived from an EMBL/GenBank/DDBJ whole genome shotgun (WGS) entry which is preliminary data.</text>
</comment>
<dbReference type="Pfam" id="PF14804">
    <property type="entry name" value="Jag_N"/>
    <property type="match status" value="1"/>
</dbReference>
<dbReference type="PANTHER" id="PTHR38032">
    <property type="entry name" value="POLYMERASE-RELATED"/>
    <property type="match status" value="1"/>
</dbReference>
<dbReference type="InterPro" id="IPR032782">
    <property type="entry name" value="KhpB_N"/>
</dbReference>
<feature type="domain" description="RNA-binding protein KhpB N-terminal" evidence="1">
    <location>
        <begin position="13"/>
        <end position="64"/>
    </location>
</feature>
<dbReference type="Gene3D" id="3.30.30.80">
    <property type="entry name" value="probable RNA-binding protein from clostridium symbiosum atcc 14940"/>
    <property type="match status" value="1"/>
</dbReference>
<reference evidence="2 3" key="1">
    <citation type="submission" date="2023-07" db="EMBL/GenBank/DDBJ databases">
        <title>Genomic Encyclopedia of Type Strains, Phase IV (KMG-IV): sequencing the most valuable type-strain genomes for metagenomic binning, comparative biology and taxonomic classification.</title>
        <authorList>
            <person name="Goeker M."/>
        </authorList>
    </citation>
    <scope>NUCLEOTIDE SEQUENCE [LARGE SCALE GENOMIC DNA]</scope>
    <source>
        <strain evidence="2 3">DSM 19154</strain>
    </source>
</reference>
<evidence type="ECO:0000259" key="1">
    <source>
        <dbReference type="SMART" id="SM01245"/>
    </source>
</evidence>
<dbReference type="SMART" id="SM01245">
    <property type="entry name" value="Jag_N"/>
    <property type="match status" value="1"/>
</dbReference>